<reference evidence="1 2" key="1">
    <citation type="submission" date="2018-06" db="EMBL/GenBank/DDBJ databases">
        <authorList>
            <consortium name="Pathogen Informatics"/>
            <person name="Doyle S."/>
        </authorList>
    </citation>
    <scope>NUCLEOTIDE SEQUENCE [LARGE SCALE GENOMIC DNA]</scope>
    <source>
        <strain evidence="2">ATCC 11859 / DSM 33 / NCIB 8841 / NCTC 4822</strain>
    </source>
</reference>
<name>A0A380CG78_SPOPA</name>
<evidence type="ECO:0000313" key="1">
    <source>
        <dbReference type="EMBL" id="SUJ18763.1"/>
    </source>
</evidence>
<sequence length="60" mass="7265">MLFFEDEIEKVRKIVGSTGRSTMDRQDPRINGELQWELNARKREARNLRERRSRLLKGYD</sequence>
<organism evidence="1 2">
    <name type="scientific">Sporosarcina pasteurii</name>
    <name type="common">Bacillus pasteurii</name>
    <dbReference type="NCBI Taxonomy" id="1474"/>
    <lineage>
        <taxon>Bacteria</taxon>
        <taxon>Bacillati</taxon>
        <taxon>Bacillota</taxon>
        <taxon>Bacilli</taxon>
        <taxon>Bacillales</taxon>
        <taxon>Caryophanaceae</taxon>
        <taxon>Sporosarcina</taxon>
    </lineage>
</organism>
<accession>A0A380CG78</accession>
<keyword evidence="2" id="KW-1185">Reference proteome</keyword>
<dbReference type="AlphaFoldDB" id="A0A380CG78"/>
<evidence type="ECO:0000313" key="2">
    <source>
        <dbReference type="Proteomes" id="UP000254519"/>
    </source>
</evidence>
<gene>
    <name evidence="1" type="ORF">NCTC4822_02916</name>
</gene>
<dbReference type="EMBL" id="UGYZ01000002">
    <property type="protein sequence ID" value="SUJ18763.1"/>
    <property type="molecule type" value="Genomic_DNA"/>
</dbReference>
<proteinExistence type="predicted"/>
<dbReference type="Proteomes" id="UP000254519">
    <property type="component" value="Unassembled WGS sequence"/>
</dbReference>
<protein>
    <submittedName>
        <fullName evidence="1">Uncharacterized protein</fullName>
    </submittedName>
</protein>